<comment type="caution">
    <text evidence="10">The sequence shown here is derived from an EMBL/GenBank/DDBJ whole genome shotgun (WGS) entry which is preliminary data.</text>
</comment>
<dbReference type="InterPro" id="IPR036330">
    <property type="entry name" value="Ost4p_sf"/>
</dbReference>
<evidence type="ECO:0000256" key="3">
    <source>
        <dbReference type="ARBA" id="ARBA00017662"/>
    </source>
</evidence>
<keyword evidence="7 9" id="KW-1133">Transmembrane helix</keyword>
<dbReference type="Pfam" id="PF10215">
    <property type="entry name" value="Ost4"/>
    <property type="match status" value="1"/>
</dbReference>
<feature type="transmembrane region" description="Helical" evidence="9">
    <location>
        <begin position="93"/>
        <end position="114"/>
    </location>
</feature>
<keyword evidence="4 9" id="KW-0812">Transmembrane</keyword>
<dbReference type="PANTHER" id="PTHR48164">
    <property type="entry name" value="DOLICHYL-DIPHOSPHOOLIGOSACCHARIDE--PROTEIN GLYCOSYLTRANSFERASE SUBUNIT 4"/>
    <property type="match status" value="1"/>
</dbReference>
<evidence type="ECO:0000313" key="11">
    <source>
        <dbReference type="Proteomes" id="UP001285908"/>
    </source>
</evidence>
<dbReference type="EMBL" id="JAULSX010000005">
    <property type="protein sequence ID" value="KAK3490715.1"/>
    <property type="molecule type" value="Genomic_DNA"/>
</dbReference>
<keyword evidence="6" id="KW-0735">Signal-anchor</keyword>
<comment type="subcellular location">
    <subcellularLocation>
        <location evidence="1">Endoplasmic reticulum membrane</location>
        <topology evidence="1">Single-pass type III membrane protein</topology>
    </subcellularLocation>
</comment>
<evidence type="ECO:0000256" key="7">
    <source>
        <dbReference type="ARBA" id="ARBA00022989"/>
    </source>
</evidence>
<dbReference type="InterPro" id="IPR051307">
    <property type="entry name" value="OST4"/>
</dbReference>
<organism evidence="10 11">
    <name type="scientific">Neurospora hispaniola</name>
    <dbReference type="NCBI Taxonomy" id="588809"/>
    <lineage>
        <taxon>Eukaryota</taxon>
        <taxon>Fungi</taxon>
        <taxon>Dikarya</taxon>
        <taxon>Ascomycota</taxon>
        <taxon>Pezizomycotina</taxon>
        <taxon>Sordariomycetes</taxon>
        <taxon>Sordariomycetidae</taxon>
        <taxon>Sordariales</taxon>
        <taxon>Sordariaceae</taxon>
        <taxon>Neurospora</taxon>
    </lineage>
</organism>
<evidence type="ECO:0000256" key="1">
    <source>
        <dbReference type="ARBA" id="ARBA00004643"/>
    </source>
</evidence>
<keyword evidence="8 9" id="KW-0472">Membrane</keyword>
<evidence type="ECO:0000256" key="9">
    <source>
        <dbReference type="SAM" id="Phobius"/>
    </source>
</evidence>
<evidence type="ECO:0000256" key="8">
    <source>
        <dbReference type="ARBA" id="ARBA00023136"/>
    </source>
</evidence>
<evidence type="ECO:0000256" key="6">
    <source>
        <dbReference type="ARBA" id="ARBA00022968"/>
    </source>
</evidence>
<sequence length="142" mass="15618">MYRYIDAASRPSRWKAVHNTRQSASSLSNLRSSRCRTASAIGITKKNALWTHLNSPPSIASRNKSTATSYGTEQIPDTDFSYANDTMISDAELYRLAIVLGCAAMVLIVLHHFLETNAEDLETDVVQEKKATKVASAPTKAK</sequence>
<dbReference type="GO" id="GO:0008250">
    <property type="term" value="C:oligosaccharyltransferase complex"/>
    <property type="evidence" value="ECO:0007669"/>
    <property type="project" value="TreeGrafter"/>
</dbReference>
<keyword evidence="5" id="KW-0256">Endoplasmic reticulum</keyword>
<keyword evidence="11" id="KW-1185">Reference proteome</keyword>
<dbReference type="GO" id="GO:0018279">
    <property type="term" value="P:protein N-linked glycosylation via asparagine"/>
    <property type="evidence" value="ECO:0007669"/>
    <property type="project" value="TreeGrafter"/>
</dbReference>
<proteinExistence type="inferred from homology"/>
<dbReference type="GeneID" id="87872682"/>
<dbReference type="Proteomes" id="UP001285908">
    <property type="component" value="Unassembled WGS sequence"/>
</dbReference>
<accession>A0AAJ0I5N9</accession>
<evidence type="ECO:0000256" key="2">
    <source>
        <dbReference type="ARBA" id="ARBA00007685"/>
    </source>
</evidence>
<name>A0AAJ0I5N9_9PEZI</name>
<dbReference type="PANTHER" id="PTHR48164:SF1">
    <property type="entry name" value="DOLICHYL-DIPHOSPHOOLIGOSACCHARIDE--PROTEIN GLYCOSYLTRANSFERASE SUBUNIT 4"/>
    <property type="match status" value="1"/>
</dbReference>
<dbReference type="InterPro" id="IPR018943">
    <property type="entry name" value="Oligosaccaryltransferase"/>
</dbReference>
<comment type="similarity">
    <text evidence="2">Belongs to the OST4 family.</text>
</comment>
<evidence type="ECO:0000256" key="5">
    <source>
        <dbReference type="ARBA" id="ARBA00022824"/>
    </source>
</evidence>
<reference evidence="10 11" key="1">
    <citation type="journal article" date="2023" name="Mol. Phylogenet. Evol.">
        <title>Genome-scale phylogeny and comparative genomics of the fungal order Sordariales.</title>
        <authorList>
            <person name="Hensen N."/>
            <person name="Bonometti L."/>
            <person name="Westerberg I."/>
            <person name="Brannstrom I.O."/>
            <person name="Guillou S."/>
            <person name="Cros-Aarteil S."/>
            <person name="Calhoun S."/>
            <person name="Haridas S."/>
            <person name="Kuo A."/>
            <person name="Mondo S."/>
            <person name="Pangilinan J."/>
            <person name="Riley R."/>
            <person name="LaButti K."/>
            <person name="Andreopoulos B."/>
            <person name="Lipzen A."/>
            <person name="Chen C."/>
            <person name="Yan M."/>
            <person name="Daum C."/>
            <person name="Ng V."/>
            <person name="Clum A."/>
            <person name="Steindorff A."/>
            <person name="Ohm R.A."/>
            <person name="Martin F."/>
            <person name="Silar P."/>
            <person name="Natvig D.O."/>
            <person name="Lalanne C."/>
            <person name="Gautier V."/>
            <person name="Ament-Velasquez S.L."/>
            <person name="Kruys A."/>
            <person name="Hutchinson M.I."/>
            <person name="Powell A.J."/>
            <person name="Barry K."/>
            <person name="Miller A.N."/>
            <person name="Grigoriev I.V."/>
            <person name="Debuchy R."/>
            <person name="Gladieux P."/>
            <person name="Hiltunen Thoren M."/>
            <person name="Johannesson H."/>
        </authorList>
    </citation>
    <scope>NUCLEOTIDE SEQUENCE [LARGE SCALE GENOMIC DNA]</scope>
    <source>
        <strain evidence="10 11">FGSC 10403</strain>
    </source>
</reference>
<dbReference type="RefSeq" id="XP_062691898.1">
    <property type="nucleotide sequence ID" value="XM_062835060.1"/>
</dbReference>
<dbReference type="AlphaFoldDB" id="A0AAJ0I5N9"/>
<protein>
    <recommendedName>
        <fullName evidence="3">Dolichyl-diphosphooligosaccharide--protein glycosyltransferase subunit 4</fullName>
    </recommendedName>
</protein>
<gene>
    <name evidence="10" type="ORF">B0T23DRAFT_318201</name>
</gene>
<evidence type="ECO:0000256" key="4">
    <source>
        <dbReference type="ARBA" id="ARBA00022692"/>
    </source>
</evidence>
<evidence type="ECO:0000313" key="10">
    <source>
        <dbReference type="EMBL" id="KAK3490715.1"/>
    </source>
</evidence>
<dbReference type="SUPFAM" id="SSF103464">
    <property type="entry name" value="Oligosaccharyltransferase subunit ost4p"/>
    <property type="match status" value="1"/>
</dbReference>